<dbReference type="Gene3D" id="4.10.240.10">
    <property type="entry name" value="Zn(2)-C6 fungal-type DNA-binding domain"/>
    <property type="match status" value="1"/>
</dbReference>
<reference evidence="10" key="1">
    <citation type="journal article" date="2021" name="Nat. Commun.">
        <title>Genetic determinants of endophytism in the Arabidopsis root mycobiome.</title>
        <authorList>
            <person name="Mesny F."/>
            <person name="Miyauchi S."/>
            <person name="Thiergart T."/>
            <person name="Pickel B."/>
            <person name="Atanasova L."/>
            <person name="Karlsson M."/>
            <person name="Huettel B."/>
            <person name="Barry K.W."/>
            <person name="Haridas S."/>
            <person name="Chen C."/>
            <person name="Bauer D."/>
            <person name="Andreopoulos W."/>
            <person name="Pangilinan J."/>
            <person name="LaButti K."/>
            <person name="Riley R."/>
            <person name="Lipzen A."/>
            <person name="Clum A."/>
            <person name="Drula E."/>
            <person name="Henrissat B."/>
            <person name="Kohler A."/>
            <person name="Grigoriev I.V."/>
            <person name="Martin F.M."/>
            <person name="Hacquard S."/>
        </authorList>
    </citation>
    <scope>NUCLEOTIDE SEQUENCE</scope>
    <source>
        <strain evidence="10">MPI-CAGE-AT-0147</strain>
    </source>
</reference>
<evidence type="ECO:0000256" key="3">
    <source>
        <dbReference type="ARBA" id="ARBA00023015"/>
    </source>
</evidence>
<dbReference type="PANTHER" id="PTHR46910:SF37">
    <property type="entry name" value="ZN(II)2CYS6 TRANSCRIPTION FACTOR (EUROFUNG)"/>
    <property type="match status" value="1"/>
</dbReference>
<feature type="compositionally biased region" description="Polar residues" evidence="7">
    <location>
        <begin position="106"/>
        <end position="115"/>
    </location>
</feature>
<gene>
    <name evidence="10" type="ORF">EDB81DRAFT_942127</name>
</gene>
<name>A0A9P9FRA5_9HYPO</name>
<dbReference type="InterPro" id="IPR007219">
    <property type="entry name" value="XnlR_reg_dom"/>
</dbReference>
<comment type="caution">
    <text evidence="10">The sequence shown here is derived from an EMBL/GenBank/DDBJ whole genome shotgun (WGS) entry which is preliminary data.</text>
</comment>
<dbReference type="InterPro" id="IPR001138">
    <property type="entry name" value="Zn2Cys6_DnaBD"/>
</dbReference>
<keyword evidence="3" id="KW-0805">Transcription regulation</keyword>
<dbReference type="GO" id="GO:0005634">
    <property type="term" value="C:nucleus"/>
    <property type="evidence" value="ECO:0007669"/>
    <property type="project" value="UniProtKB-SubCell"/>
</dbReference>
<evidence type="ECO:0000256" key="6">
    <source>
        <dbReference type="ARBA" id="ARBA00023242"/>
    </source>
</evidence>
<dbReference type="InterPro" id="IPR036864">
    <property type="entry name" value="Zn2-C6_fun-type_DNA-bd_sf"/>
</dbReference>
<dbReference type="SMART" id="SM00066">
    <property type="entry name" value="GAL4"/>
    <property type="match status" value="1"/>
</dbReference>
<keyword evidence="2" id="KW-0479">Metal-binding</keyword>
<keyword evidence="8" id="KW-0472">Membrane</keyword>
<dbReference type="Pfam" id="PF00172">
    <property type="entry name" value="Zn_clus"/>
    <property type="match status" value="1"/>
</dbReference>
<keyword evidence="11" id="KW-1185">Reference proteome</keyword>
<dbReference type="GO" id="GO:0000981">
    <property type="term" value="F:DNA-binding transcription factor activity, RNA polymerase II-specific"/>
    <property type="evidence" value="ECO:0007669"/>
    <property type="project" value="InterPro"/>
</dbReference>
<organism evidence="10 11">
    <name type="scientific">Dactylonectria macrodidyma</name>
    <dbReference type="NCBI Taxonomy" id="307937"/>
    <lineage>
        <taxon>Eukaryota</taxon>
        <taxon>Fungi</taxon>
        <taxon>Dikarya</taxon>
        <taxon>Ascomycota</taxon>
        <taxon>Pezizomycotina</taxon>
        <taxon>Sordariomycetes</taxon>
        <taxon>Hypocreomycetidae</taxon>
        <taxon>Hypocreales</taxon>
        <taxon>Nectriaceae</taxon>
        <taxon>Dactylonectria</taxon>
    </lineage>
</organism>
<keyword evidence="6" id="KW-0539">Nucleus</keyword>
<protein>
    <recommendedName>
        <fullName evidence="9">Zn(2)-C6 fungal-type domain-containing protein</fullName>
    </recommendedName>
</protein>
<evidence type="ECO:0000256" key="2">
    <source>
        <dbReference type="ARBA" id="ARBA00022723"/>
    </source>
</evidence>
<keyword evidence="8" id="KW-0812">Transmembrane</keyword>
<dbReference type="PROSITE" id="PS00463">
    <property type="entry name" value="ZN2_CY6_FUNGAL_1"/>
    <property type="match status" value="1"/>
</dbReference>
<evidence type="ECO:0000256" key="4">
    <source>
        <dbReference type="ARBA" id="ARBA00023125"/>
    </source>
</evidence>
<evidence type="ECO:0000313" key="10">
    <source>
        <dbReference type="EMBL" id="KAH7171367.1"/>
    </source>
</evidence>
<keyword evidence="5" id="KW-0804">Transcription</keyword>
<dbReference type="PROSITE" id="PS50048">
    <property type="entry name" value="ZN2_CY6_FUNGAL_2"/>
    <property type="match status" value="1"/>
</dbReference>
<dbReference type="PANTHER" id="PTHR46910">
    <property type="entry name" value="TRANSCRIPTION FACTOR PDR1"/>
    <property type="match status" value="1"/>
</dbReference>
<dbReference type="GO" id="GO:0006351">
    <property type="term" value="P:DNA-templated transcription"/>
    <property type="evidence" value="ECO:0007669"/>
    <property type="project" value="InterPro"/>
</dbReference>
<evidence type="ECO:0000256" key="7">
    <source>
        <dbReference type="SAM" id="MobiDB-lite"/>
    </source>
</evidence>
<evidence type="ECO:0000256" key="1">
    <source>
        <dbReference type="ARBA" id="ARBA00004123"/>
    </source>
</evidence>
<evidence type="ECO:0000256" key="5">
    <source>
        <dbReference type="ARBA" id="ARBA00023163"/>
    </source>
</evidence>
<keyword evidence="4" id="KW-0238">DNA-binding</keyword>
<feature type="compositionally biased region" description="Low complexity" evidence="7">
    <location>
        <begin position="81"/>
        <end position="95"/>
    </location>
</feature>
<dbReference type="GO" id="GO:0008270">
    <property type="term" value="F:zinc ion binding"/>
    <property type="evidence" value="ECO:0007669"/>
    <property type="project" value="InterPro"/>
</dbReference>
<sequence length="664" mass="74649">MVQQRACDACHKRKIQCDSTTSGTPCDWCGNHGLTCTFDRVRGRKRKAMSKDTPSAQETLFTRLEQIEVALAQTIARQESSKASPASSTSKSSTPGPITDPLVATKASTSNSKSNPVILPGRPTAYDSLQHRFTSKPASISSPRVSYAQIHYHGAHFGHISSHNGIPILSEEGQKWMSARAGENVSFAKFHLSPPPRSFYFSPTEFGGLPDRAIVDVVVRIFFGSAFRLLFPVIDRVLFEDTMTLAYARWDEEPSAQQLSAQGCVLAFLSITRIFQGQVENLPDIDFDICALKVNYLLAEILKDSTLLSLQTVFMLFMHQTFSGRAQTAIMLHTVACRIVLTLGGQTCKPTKCSTDLTKADREVRQLRMLFWLCFMFDKDIALRTSQPPLISGDYCDLTLPENYLDCYSYLPDLERYLHTSSLELDDLTPHFPGDPRLCFIKEKTCRLLYSVQAQRKSDADILRDIRGLDDELETWRQSIPPDFRPTLSISKKRQLRMQHMRIPWCMHFVSLQMEYHHLLRAIHRASERCSINQAQNNPEGYDWNQGVHSSIAISLEASRSTLIFLKAAVSRLAGGAFWALVFYPTAAIIPIFFNILTNPLDPQAEDDLHILSSASELITSMPICKLTSRETSHVDMVNEYVGEVIKFARCAMAKARREQGIGL</sequence>
<accession>A0A9P9FRA5</accession>
<feature type="region of interest" description="Disordered" evidence="7">
    <location>
        <begin position="76"/>
        <end position="120"/>
    </location>
</feature>
<dbReference type="EMBL" id="JAGMUV010000002">
    <property type="protein sequence ID" value="KAH7171367.1"/>
    <property type="molecule type" value="Genomic_DNA"/>
</dbReference>
<comment type="subcellular location">
    <subcellularLocation>
        <location evidence="1">Nucleus</location>
    </subcellularLocation>
</comment>
<evidence type="ECO:0000313" key="11">
    <source>
        <dbReference type="Proteomes" id="UP000738349"/>
    </source>
</evidence>
<dbReference type="CDD" id="cd00067">
    <property type="entry name" value="GAL4"/>
    <property type="match status" value="1"/>
</dbReference>
<evidence type="ECO:0000259" key="9">
    <source>
        <dbReference type="PROSITE" id="PS50048"/>
    </source>
</evidence>
<dbReference type="SUPFAM" id="SSF57701">
    <property type="entry name" value="Zn2/Cys6 DNA-binding domain"/>
    <property type="match status" value="1"/>
</dbReference>
<dbReference type="CDD" id="cd12148">
    <property type="entry name" value="fungal_TF_MHR"/>
    <property type="match status" value="1"/>
</dbReference>
<dbReference type="GO" id="GO:0003677">
    <property type="term" value="F:DNA binding"/>
    <property type="evidence" value="ECO:0007669"/>
    <property type="project" value="UniProtKB-KW"/>
</dbReference>
<feature type="domain" description="Zn(2)-C6 fungal-type" evidence="9">
    <location>
        <begin position="6"/>
        <end position="38"/>
    </location>
</feature>
<dbReference type="SMART" id="SM00906">
    <property type="entry name" value="Fungal_trans"/>
    <property type="match status" value="1"/>
</dbReference>
<keyword evidence="8" id="KW-1133">Transmembrane helix</keyword>
<dbReference type="OrthoDB" id="4116913at2759"/>
<dbReference type="InterPro" id="IPR050987">
    <property type="entry name" value="AtrR-like"/>
</dbReference>
<dbReference type="Proteomes" id="UP000738349">
    <property type="component" value="Unassembled WGS sequence"/>
</dbReference>
<feature type="transmembrane region" description="Helical" evidence="8">
    <location>
        <begin position="577"/>
        <end position="597"/>
    </location>
</feature>
<proteinExistence type="predicted"/>
<evidence type="ECO:0000256" key="8">
    <source>
        <dbReference type="SAM" id="Phobius"/>
    </source>
</evidence>
<dbReference type="Pfam" id="PF04082">
    <property type="entry name" value="Fungal_trans"/>
    <property type="match status" value="1"/>
</dbReference>
<dbReference type="AlphaFoldDB" id="A0A9P9FRA5"/>